<dbReference type="EMBL" id="RJKM01000001">
    <property type="protein sequence ID" value="ROP37324.1"/>
    <property type="molecule type" value="Genomic_DNA"/>
</dbReference>
<dbReference type="OrthoDB" id="3700904at2"/>
<accession>A0A3N1H475</accession>
<organism evidence="2 3">
    <name type="scientific">Saccharothrix texasensis</name>
    <dbReference type="NCBI Taxonomy" id="103734"/>
    <lineage>
        <taxon>Bacteria</taxon>
        <taxon>Bacillati</taxon>
        <taxon>Actinomycetota</taxon>
        <taxon>Actinomycetes</taxon>
        <taxon>Pseudonocardiales</taxon>
        <taxon>Pseudonocardiaceae</taxon>
        <taxon>Saccharothrix</taxon>
    </lineage>
</organism>
<proteinExistence type="predicted"/>
<protein>
    <submittedName>
        <fullName evidence="2">Uncharacterized protein</fullName>
    </submittedName>
</protein>
<keyword evidence="1" id="KW-0472">Membrane</keyword>
<evidence type="ECO:0000313" key="2">
    <source>
        <dbReference type="EMBL" id="ROP37324.1"/>
    </source>
</evidence>
<dbReference type="RefSeq" id="WP_148088779.1">
    <property type="nucleotide sequence ID" value="NZ_RJKM01000001.1"/>
</dbReference>
<name>A0A3N1H475_9PSEU</name>
<keyword evidence="1" id="KW-1133">Transmembrane helix</keyword>
<reference evidence="2 3" key="1">
    <citation type="submission" date="2018-11" db="EMBL/GenBank/DDBJ databases">
        <title>Sequencing the genomes of 1000 actinobacteria strains.</title>
        <authorList>
            <person name="Klenk H.-P."/>
        </authorList>
    </citation>
    <scope>NUCLEOTIDE SEQUENCE [LARGE SCALE GENOMIC DNA]</scope>
    <source>
        <strain evidence="2 3">DSM 44231</strain>
    </source>
</reference>
<keyword evidence="1" id="KW-0812">Transmembrane</keyword>
<gene>
    <name evidence="2" type="ORF">EDD40_2629</name>
</gene>
<evidence type="ECO:0000256" key="1">
    <source>
        <dbReference type="SAM" id="Phobius"/>
    </source>
</evidence>
<feature type="transmembrane region" description="Helical" evidence="1">
    <location>
        <begin position="50"/>
        <end position="70"/>
    </location>
</feature>
<dbReference type="AlphaFoldDB" id="A0A3N1H475"/>
<evidence type="ECO:0000313" key="3">
    <source>
        <dbReference type="Proteomes" id="UP000268727"/>
    </source>
</evidence>
<keyword evidence="3" id="KW-1185">Reference proteome</keyword>
<comment type="caution">
    <text evidence="2">The sequence shown here is derived from an EMBL/GenBank/DDBJ whole genome shotgun (WGS) entry which is preliminary data.</text>
</comment>
<sequence length="71" mass="7324">MPSTTPSAALPDLVGADRLLFGDDAARWLHGPAEELLPAQARPAAVRRTWLLLAVVLLALAGIAAAIGTVL</sequence>
<dbReference type="Proteomes" id="UP000268727">
    <property type="component" value="Unassembled WGS sequence"/>
</dbReference>